<dbReference type="EMBL" id="CP073100">
    <property type="protein sequence ID" value="QUE49838.1"/>
    <property type="molecule type" value="Genomic_DNA"/>
</dbReference>
<dbReference type="InterPro" id="IPR001482">
    <property type="entry name" value="T2SS/T4SS_dom"/>
</dbReference>
<dbReference type="KEGG" id="lamb:KBB96_13265"/>
<sequence length="349" mass="38885">MPAVFDFVHSAFSAGATDLLIAEDQSPRVRINGELLVFEHEPLNRKCLEDFWRDCNTDPASDYESDLSWIAPDGSRLRVNLYQSLGKLCAVLRPIKRYVGDFHELGLPQELLMNWLSHRSGLIVVSGPTGSGKSTTIASCLDWINHHYRRHIVTIEDPVEYIFENDLSHFSQRELGGDTKSFPHALRTALRQSPDIIFLGEIRDEDTAQVALRAAETGHLVLSTLHSPGATETLERLSNLYPDGQRESSLQLLSSHLVGVLCQRLLPSTSGTLHLVCESLQNEAAVREWVRNRQTAEIRDFLTRTETPGNVSMLRALTHAAIHGHISPATARAAAPNSQDLDRALRGYV</sequence>
<dbReference type="SUPFAM" id="SSF52540">
    <property type="entry name" value="P-loop containing nucleoside triphosphate hydrolases"/>
    <property type="match status" value="1"/>
</dbReference>
<reference evidence="3" key="1">
    <citation type="submission" date="2021-04" db="EMBL/GenBank/DDBJ databases">
        <title>Luteolibacter sp. 32A isolated from the skin of an Anderson's salamander (Ambystoma andersonii).</title>
        <authorList>
            <person name="Spergser J."/>
            <person name="Busse H.-J."/>
        </authorList>
    </citation>
    <scope>NUCLEOTIDE SEQUENCE</scope>
    <source>
        <strain evidence="3">32A</strain>
    </source>
</reference>
<keyword evidence="4" id="KW-1185">Reference proteome</keyword>
<dbReference type="RefSeq" id="WP_211629927.1">
    <property type="nucleotide sequence ID" value="NZ_CP073100.1"/>
</dbReference>
<evidence type="ECO:0000256" key="1">
    <source>
        <dbReference type="ARBA" id="ARBA00006611"/>
    </source>
</evidence>
<evidence type="ECO:0000259" key="2">
    <source>
        <dbReference type="Pfam" id="PF00437"/>
    </source>
</evidence>
<comment type="similarity">
    <text evidence="1">Belongs to the GSP E family.</text>
</comment>
<dbReference type="PANTHER" id="PTHR30486">
    <property type="entry name" value="TWITCHING MOTILITY PROTEIN PILT"/>
    <property type="match status" value="1"/>
</dbReference>
<dbReference type="InterPro" id="IPR050921">
    <property type="entry name" value="T4SS_GSP_E_ATPase"/>
</dbReference>
<evidence type="ECO:0000313" key="3">
    <source>
        <dbReference type="EMBL" id="QUE49838.1"/>
    </source>
</evidence>
<proteinExistence type="inferred from homology"/>
<dbReference type="GO" id="GO:0016887">
    <property type="term" value="F:ATP hydrolysis activity"/>
    <property type="evidence" value="ECO:0007669"/>
    <property type="project" value="InterPro"/>
</dbReference>
<dbReference type="Pfam" id="PF00437">
    <property type="entry name" value="T2SSE"/>
    <property type="match status" value="1"/>
</dbReference>
<feature type="domain" description="Bacterial type II secretion system protein E" evidence="2">
    <location>
        <begin position="78"/>
        <end position="268"/>
    </location>
</feature>
<dbReference type="Gene3D" id="3.30.450.90">
    <property type="match status" value="1"/>
</dbReference>
<dbReference type="InterPro" id="IPR027417">
    <property type="entry name" value="P-loop_NTPase"/>
</dbReference>
<dbReference type="Proteomes" id="UP000676169">
    <property type="component" value="Chromosome"/>
</dbReference>
<evidence type="ECO:0000313" key="4">
    <source>
        <dbReference type="Proteomes" id="UP000676169"/>
    </source>
</evidence>
<organism evidence="3 4">
    <name type="scientific">Luteolibacter ambystomatis</name>
    <dbReference type="NCBI Taxonomy" id="2824561"/>
    <lineage>
        <taxon>Bacteria</taxon>
        <taxon>Pseudomonadati</taxon>
        <taxon>Verrucomicrobiota</taxon>
        <taxon>Verrucomicrobiia</taxon>
        <taxon>Verrucomicrobiales</taxon>
        <taxon>Verrucomicrobiaceae</taxon>
        <taxon>Luteolibacter</taxon>
    </lineage>
</organism>
<gene>
    <name evidence="3" type="primary">tadA</name>
    <name evidence="3" type="ORF">KBB96_13265</name>
</gene>
<dbReference type="Gene3D" id="3.40.50.300">
    <property type="entry name" value="P-loop containing nucleotide triphosphate hydrolases"/>
    <property type="match status" value="1"/>
</dbReference>
<dbReference type="PANTHER" id="PTHR30486:SF12">
    <property type="entry name" value="TYPE IV PILUS ATPASE PILU"/>
    <property type="match status" value="1"/>
</dbReference>
<name>A0A975G6S5_9BACT</name>
<dbReference type="AlphaFoldDB" id="A0A975G6S5"/>
<protein>
    <submittedName>
        <fullName evidence="3">Flp pilus assembly complex ATPase component TadA</fullName>
    </submittedName>
</protein>
<accession>A0A975G6S5</accession>